<dbReference type="InterPro" id="IPR018617">
    <property type="entry name" value="Ima1_N"/>
</dbReference>
<accession>A0A6A6PJV5</accession>
<feature type="region of interest" description="Disordered" evidence="6">
    <location>
        <begin position="44"/>
        <end position="78"/>
    </location>
</feature>
<dbReference type="GO" id="GO:0071765">
    <property type="term" value="P:nuclear inner membrane organization"/>
    <property type="evidence" value="ECO:0007669"/>
    <property type="project" value="InterPro"/>
</dbReference>
<feature type="compositionally biased region" description="Polar residues" evidence="6">
    <location>
        <begin position="470"/>
        <end position="489"/>
    </location>
</feature>
<feature type="region of interest" description="Disordered" evidence="6">
    <location>
        <begin position="376"/>
        <end position="489"/>
    </location>
</feature>
<keyword evidence="2 7" id="KW-0812">Transmembrane</keyword>
<reference evidence="9" key="1">
    <citation type="journal article" date="2020" name="Stud. Mycol.">
        <title>101 Dothideomycetes genomes: a test case for predicting lifestyles and emergence of pathogens.</title>
        <authorList>
            <person name="Haridas S."/>
            <person name="Albert R."/>
            <person name="Binder M."/>
            <person name="Bloem J."/>
            <person name="Labutti K."/>
            <person name="Salamov A."/>
            <person name="Andreopoulos B."/>
            <person name="Baker S."/>
            <person name="Barry K."/>
            <person name="Bills G."/>
            <person name="Bluhm B."/>
            <person name="Cannon C."/>
            <person name="Castanera R."/>
            <person name="Culley D."/>
            <person name="Daum C."/>
            <person name="Ezra D."/>
            <person name="Gonzalez J."/>
            <person name="Henrissat B."/>
            <person name="Kuo A."/>
            <person name="Liang C."/>
            <person name="Lipzen A."/>
            <person name="Lutzoni F."/>
            <person name="Magnuson J."/>
            <person name="Mondo S."/>
            <person name="Nolan M."/>
            <person name="Ohm R."/>
            <person name="Pangilinan J."/>
            <person name="Park H.-J."/>
            <person name="Ramirez L."/>
            <person name="Alfaro M."/>
            <person name="Sun H."/>
            <person name="Tritt A."/>
            <person name="Yoshinaga Y."/>
            <person name="Zwiers L.-H."/>
            <person name="Turgeon B."/>
            <person name="Goodwin S."/>
            <person name="Spatafora J."/>
            <person name="Crous P."/>
            <person name="Grigoriev I."/>
        </authorList>
    </citation>
    <scope>NUCLEOTIDE SEQUENCE</scope>
    <source>
        <strain evidence="9">CBS 113389</strain>
    </source>
</reference>
<evidence type="ECO:0000256" key="5">
    <source>
        <dbReference type="ARBA" id="ARBA00023242"/>
    </source>
</evidence>
<keyword evidence="10" id="KW-1185">Reference proteome</keyword>
<feature type="transmembrane region" description="Helical" evidence="7">
    <location>
        <begin position="184"/>
        <end position="206"/>
    </location>
</feature>
<feature type="domain" description="Ima1 N-terminal" evidence="8">
    <location>
        <begin position="5"/>
        <end position="139"/>
    </location>
</feature>
<dbReference type="AlphaFoldDB" id="A0A6A6PJV5"/>
<keyword evidence="5" id="KW-0539">Nucleus</keyword>
<evidence type="ECO:0000256" key="1">
    <source>
        <dbReference type="ARBA" id="ARBA00004473"/>
    </source>
</evidence>
<dbReference type="EMBL" id="MU001640">
    <property type="protein sequence ID" value="KAF2480215.1"/>
    <property type="molecule type" value="Genomic_DNA"/>
</dbReference>
<evidence type="ECO:0000313" key="9">
    <source>
        <dbReference type="EMBL" id="KAF2480215.1"/>
    </source>
</evidence>
<evidence type="ECO:0000259" key="8">
    <source>
        <dbReference type="Pfam" id="PF09779"/>
    </source>
</evidence>
<sequence length="719" mass="80619">MFGRLRCHFCGQRSDFSKGTTEFQCTKCEALNFFDEKGEVAEAPSHITNPPAQQYEQTTTARSPTPFALTSSHEQQSNQQQPFCQRCLNNQRMYVDALNSYLPDDDHPRFQEYLDKLPQKKAELEKKYPQVCKACAPKVQERIHQADYQGMSWQAAAAMNETRARRGRGAVGRRDDWWKWFMRILLPLVGVMVYASLAVQVAWHLYGIFDLIFTAPSTDGLDGMDLMFEPTHKDCLKHGLAHQFDPACHQLFAGTVKKALLVSLCLIWYNPGLKDWYHHTHRIEAVRGQTEHFRTQFILLIARVAAWWNLSDQNVVGGTRTSQRLAGHGLIIGLIILAQWMSELPIKSEKWRIKGKIMPRPDEKDVFGAMAGPADELYPRQASSTNPRKLFGGDQKPFPIANLAPVTRNTRGYSRLDLPGMPPPSPPGTESASDNEGDAMDIDTPPPISRTAGMPGAAIDRTFRPKTTHQPKAQPSSLFSDPNLTQPSSWGAVRHQLYNLQDTLRESDERKKQREEEDQRSRLRFEPPQGQPSPFRGTIPQAPMSVGRRLRNPPSQLSFKQASASKQQNQMKHMREIFESGRVFGSAGTSSQQQGARKYEEETEDEDFSPAKSRTRIDMAPKPASWHLPGDGQATTGLEEALGGRSFAIADEVDVDGGVAPAPATAGDVATGPQVTQRGLWLLFLVTVVPVVLAVAWRVESIRRPVCLWLVGKMEEWGI</sequence>
<keyword evidence="3 7" id="KW-1133">Transmembrane helix</keyword>
<dbReference type="Pfam" id="PF09779">
    <property type="entry name" value="Ima1_N"/>
    <property type="match status" value="1"/>
</dbReference>
<evidence type="ECO:0000256" key="2">
    <source>
        <dbReference type="ARBA" id="ARBA00022692"/>
    </source>
</evidence>
<keyword evidence="4 7" id="KW-0472">Membrane</keyword>
<evidence type="ECO:0000256" key="7">
    <source>
        <dbReference type="SAM" id="Phobius"/>
    </source>
</evidence>
<evidence type="ECO:0000256" key="3">
    <source>
        <dbReference type="ARBA" id="ARBA00022989"/>
    </source>
</evidence>
<proteinExistence type="predicted"/>
<evidence type="ECO:0000256" key="6">
    <source>
        <dbReference type="SAM" id="MobiDB-lite"/>
    </source>
</evidence>
<feature type="compositionally biased region" description="Basic and acidic residues" evidence="6">
    <location>
        <begin position="503"/>
        <end position="525"/>
    </location>
</feature>
<dbReference type="InterPro" id="IPR042321">
    <property type="entry name" value="Ima1"/>
</dbReference>
<feature type="compositionally biased region" description="Polar residues" evidence="6">
    <location>
        <begin position="46"/>
        <end position="78"/>
    </location>
</feature>
<feature type="region of interest" description="Disordered" evidence="6">
    <location>
        <begin position="501"/>
        <end position="568"/>
    </location>
</feature>
<dbReference type="RefSeq" id="XP_033586785.1">
    <property type="nucleotide sequence ID" value="XM_033734575.1"/>
</dbReference>
<dbReference type="PANTHER" id="PTHR28538">
    <property type="entry name" value="INTEGRAL INNER NUCLEAR MEMBRANE PROTEIN IMA1"/>
    <property type="match status" value="1"/>
</dbReference>
<protein>
    <submittedName>
        <fullName evidence="9">Ima1 N-terminal domain-containing protein</fullName>
    </submittedName>
</protein>
<dbReference type="PANTHER" id="PTHR28538:SF1">
    <property type="entry name" value="INTEGRAL INNER NUCLEAR MEMBRANE PROTEIN IMA1"/>
    <property type="match status" value="1"/>
</dbReference>
<dbReference type="GO" id="GO:0034506">
    <property type="term" value="C:chromosome, centromeric core domain"/>
    <property type="evidence" value="ECO:0007669"/>
    <property type="project" value="TreeGrafter"/>
</dbReference>
<dbReference type="GO" id="GO:0044732">
    <property type="term" value="C:mitotic spindle pole body"/>
    <property type="evidence" value="ECO:0007669"/>
    <property type="project" value="TreeGrafter"/>
</dbReference>
<dbReference type="GO" id="GO:0005637">
    <property type="term" value="C:nuclear inner membrane"/>
    <property type="evidence" value="ECO:0007669"/>
    <property type="project" value="UniProtKB-SubCell"/>
</dbReference>
<gene>
    <name evidence="9" type="ORF">BDY17DRAFT_303437</name>
</gene>
<feature type="region of interest" description="Disordered" evidence="6">
    <location>
        <begin position="582"/>
        <end position="611"/>
    </location>
</feature>
<organism evidence="9 10">
    <name type="scientific">Neohortaea acidophila</name>
    <dbReference type="NCBI Taxonomy" id="245834"/>
    <lineage>
        <taxon>Eukaryota</taxon>
        <taxon>Fungi</taxon>
        <taxon>Dikarya</taxon>
        <taxon>Ascomycota</taxon>
        <taxon>Pezizomycotina</taxon>
        <taxon>Dothideomycetes</taxon>
        <taxon>Dothideomycetidae</taxon>
        <taxon>Mycosphaerellales</taxon>
        <taxon>Teratosphaeriaceae</taxon>
        <taxon>Neohortaea</taxon>
    </lineage>
</organism>
<feature type="transmembrane region" description="Helical" evidence="7">
    <location>
        <begin position="680"/>
        <end position="699"/>
    </location>
</feature>
<dbReference type="GO" id="GO:0034992">
    <property type="term" value="C:microtubule organizing center attachment site"/>
    <property type="evidence" value="ECO:0007669"/>
    <property type="project" value="TreeGrafter"/>
</dbReference>
<name>A0A6A6PJV5_9PEZI</name>
<evidence type="ECO:0000313" key="10">
    <source>
        <dbReference type="Proteomes" id="UP000799767"/>
    </source>
</evidence>
<dbReference type="GeneID" id="54475577"/>
<feature type="compositionally biased region" description="Polar residues" evidence="6">
    <location>
        <begin position="553"/>
        <end position="568"/>
    </location>
</feature>
<dbReference type="Proteomes" id="UP000799767">
    <property type="component" value="Unassembled WGS sequence"/>
</dbReference>
<evidence type="ECO:0000256" key="4">
    <source>
        <dbReference type="ARBA" id="ARBA00023136"/>
    </source>
</evidence>
<comment type="subcellular location">
    <subcellularLocation>
        <location evidence="1">Nucleus inner membrane</location>
        <topology evidence="1">Multi-pass membrane protein</topology>
    </subcellularLocation>
</comment>
<dbReference type="OrthoDB" id="5966927at2759"/>